<evidence type="ECO:0000256" key="12">
    <source>
        <dbReference type="ARBA" id="ARBA00023136"/>
    </source>
</evidence>
<dbReference type="AlphaFoldDB" id="A0AAD7F9J0"/>
<keyword evidence="6" id="KW-0812">Transmembrane</keyword>
<keyword evidence="12" id="KW-0472">Membrane</keyword>
<dbReference type="InterPro" id="IPR036396">
    <property type="entry name" value="Cyt_P450_sf"/>
</dbReference>
<evidence type="ECO:0000256" key="5">
    <source>
        <dbReference type="ARBA" id="ARBA00022617"/>
    </source>
</evidence>
<evidence type="ECO:0000256" key="13">
    <source>
        <dbReference type="ARBA" id="ARBA00023180"/>
    </source>
</evidence>
<evidence type="ECO:0008006" key="18">
    <source>
        <dbReference type="Google" id="ProtNLM"/>
    </source>
</evidence>
<keyword evidence="11 15" id="KW-0503">Monooxygenase</keyword>
<dbReference type="GO" id="GO:0005506">
    <property type="term" value="F:iron ion binding"/>
    <property type="evidence" value="ECO:0007669"/>
    <property type="project" value="InterPro"/>
</dbReference>
<dbReference type="InterPro" id="IPR050364">
    <property type="entry name" value="Cytochrome_P450_fung"/>
</dbReference>
<comment type="similarity">
    <text evidence="4 15">Belongs to the cytochrome P450 family.</text>
</comment>
<accession>A0AAD7F9J0</accession>
<evidence type="ECO:0000256" key="3">
    <source>
        <dbReference type="ARBA" id="ARBA00005179"/>
    </source>
</evidence>
<feature type="binding site" description="axial binding residue" evidence="14">
    <location>
        <position position="56"/>
    </location>
    <ligand>
        <name>heme</name>
        <dbReference type="ChEBI" id="CHEBI:30413"/>
    </ligand>
    <ligandPart>
        <name>Fe</name>
        <dbReference type="ChEBI" id="CHEBI:18248"/>
    </ligandPart>
</feature>
<dbReference type="PANTHER" id="PTHR46300:SF2">
    <property type="entry name" value="CYTOCHROME P450 MONOOXYGENASE ALNH-RELATED"/>
    <property type="match status" value="1"/>
</dbReference>
<dbReference type="PANTHER" id="PTHR46300">
    <property type="entry name" value="P450, PUTATIVE (EUROFUNG)-RELATED-RELATED"/>
    <property type="match status" value="1"/>
</dbReference>
<keyword evidence="13" id="KW-0325">Glycoprotein</keyword>
<evidence type="ECO:0000256" key="9">
    <source>
        <dbReference type="ARBA" id="ARBA00023002"/>
    </source>
</evidence>
<dbReference type="PRINTS" id="PR00463">
    <property type="entry name" value="EP450I"/>
</dbReference>
<evidence type="ECO:0000313" key="16">
    <source>
        <dbReference type="EMBL" id="KAJ7607184.1"/>
    </source>
</evidence>
<evidence type="ECO:0000313" key="17">
    <source>
        <dbReference type="Proteomes" id="UP001221142"/>
    </source>
</evidence>
<comment type="caution">
    <text evidence="16">The sequence shown here is derived from an EMBL/GenBank/DDBJ whole genome shotgun (WGS) entry which is preliminary data.</text>
</comment>
<evidence type="ECO:0000256" key="1">
    <source>
        <dbReference type="ARBA" id="ARBA00001971"/>
    </source>
</evidence>
<reference evidence="16" key="1">
    <citation type="submission" date="2023-03" db="EMBL/GenBank/DDBJ databases">
        <title>Massive genome expansion in bonnet fungi (Mycena s.s.) driven by repeated elements and novel gene families across ecological guilds.</title>
        <authorList>
            <consortium name="Lawrence Berkeley National Laboratory"/>
            <person name="Harder C.B."/>
            <person name="Miyauchi S."/>
            <person name="Viragh M."/>
            <person name="Kuo A."/>
            <person name="Thoen E."/>
            <person name="Andreopoulos B."/>
            <person name="Lu D."/>
            <person name="Skrede I."/>
            <person name="Drula E."/>
            <person name="Henrissat B."/>
            <person name="Morin E."/>
            <person name="Kohler A."/>
            <person name="Barry K."/>
            <person name="LaButti K."/>
            <person name="Morin E."/>
            <person name="Salamov A."/>
            <person name="Lipzen A."/>
            <person name="Mereny Z."/>
            <person name="Hegedus B."/>
            <person name="Baldrian P."/>
            <person name="Stursova M."/>
            <person name="Weitz H."/>
            <person name="Taylor A."/>
            <person name="Grigoriev I.V."/>
            <person name="Nagy L.G."/>
            <person name="Martin F."/>
            <person name="Kauserud H."/>
        </authorList>
    </citation>
    <scope>NUCLEOTIDE SEQUENCE</scope>
    <source>
        <strain evidence="16">9284</strain>
    </source>
</reference>
<evidence type="ECO:0000256" key="2">
    <source>
        <dbReference type="ARBA" id="ARBA00004167"/>
    </source>
</evidence>
<dbReference type="Pfam" id="PF00067">
    <property type="entry name" value="p450"/>
    <property type="match status" value="1"/>
</dbReference>
<evidence type="ECO:0000256" key="4">
    <source>
        <dbReference type="ARBA" id="ARBA00010617"/>
    </source>
</evidence>
<dbReference type="InterPro" id="IPR017972">
    <property type="entry name" value="Cyt_P450_CS"/>
</dbReference>
<keyword evidence="9 15" id="KW-0560">Oxidoreductase</keyword>
<dbReference type="GO" id="GO:0020037">
    <property type="term" value="F:heme binding"/>
    <property type="evidence" value="ECO:0007669"/>
    <property type="project" value="InterPro"/>
</dbReference>
<comment type="pathway">
    <text evidence="3">Secondary metabolite biosynthesis.</text>
</comment>
<dbReference type="Gene3D" id="1.10.630.10">
    <property type="entry name" value="Cytochrome P450"/>
    <property type="match status" value="1"/>
</dbReference>
<dbReference type="SUPFAM" id="SSF48264">
    <property type="entry name" value="Cytochrome P450"/>
    <property type="match status" value="1"/>
</dbReference>
<dbReference type="PROSITE" id="PS00086">
    <property type="entry name" value="CYTOCHROME_P450"/>
    <property type="match status" value="1"/>
</dbReference>
<organism evidence="16 17">
    <name type="scientific">Roridomyces roridus</name>
    <dbReference type="NCBI Taxonomy" id="1738132"/>
    <lineage>
        <taxon>Eukaryota</taxon>
        <taxon>Fungi</taxon>
        <taxon>Dikarya</taxon>
        <taxon>Basidiomycota</taxon>
        <taxon>Agaricomycotina</taxon>
        <taxon>Agaricomycetes</taxon>
        <taxon>Agaricomycetidae</taxon>
        <taxon>Agaricales</taxon>
        <taxon>Marasmiineae</taxon>
        <taxon>Mycenaceae</taxon>
        <taxon>Roridomyces</taxon>
    </lineage>
</organism>
<comment type="subcellular location">
    <subcellularLocation>
        <location evidence="2">Membrane</location>
        <topology evidence="2">Single-pass membrane protein</topology>
    </subcellularLocation>
</comment>
<evidence type="ECO:0000256" key="6">
    <source>
        <dbReference type="ARBA" id="ARBA00022692"/>
    </source>
</evidence>
<evidence type="ECO:0000256" key="14">
    <source>
        <dbReference type="PIRSR" id="PIRSR602401-1"/>
    </source>
</evidence>
<name>A0AAD7F9J0_9AGAR</name>
<dbReference type="Proteomes" id="UP001221142">
    <property type="component" value="Unassembled WGS sequence"/>
</dbReference>
<dbReference type="EMBL" id="JARKIF010000051">
    <property type="protein sequence ID" value="KAJ7607184.1"/>
    <property type="molecule type" value="Genomic_DNA"/>
</dbReference>
<keyword evidence="17" id="KW-1185">Reference proteome</keyword>
<dbReference type="GO" id="GO:0004497">
    <property type="term" value="F:monooxygenase activity"/>
    <property type="evidence" value="ECO:0007669"/>
    <property type="project" value="UniProtKB-KW"/>
</dbReference>
<dbReference type="InterPro" id="IPR001128">
    <property type="entry name" value="Cyt_P450"/>
</dbReference>
<comment type="cofactor">
    <cofactor evidence="1 14">
        <name>heme</name>
        <dbReference type="ChEBI" id="CHEBI:30413"/>
    </cofactor>
</comment>
<protein>
    <recommendedName>
        <fullName evidence="18">Cytochrome P450</fullName>
    </recommendedName>
</protein>
<evidence type="ECO:0000256" key="15">
    <source>
        <dbReference type="RuleBase" id="RU000461"/>
    </source>
</evidence>
<keyword evidence="10 14" id="KW-0408">Iron</keyword>
<keyword evidence="5 14" id="KW-0349">Heme</keyword>
<dbReference type="GO" id="GO:0016020">
    <property type="term" value="C:membrane"/>
    <property type="evidence" value="ECO:0007669"/>
    <property type="project" value="UniProtKB-SubCell"/>
</dbReference>
<dbReference type="InterPro" id="IPR002401">
    <property type="entry name" value="Cyt_P450_E_grp-I"/>
</dbReference>
<keyword evidence="7 14" id="KW-0479">Metal-binding</keyword>
<evidence type="ECO:0000256" key="10">
    <source>
        <dbReference type="ARBA" id="ARBA00023004"/>
    </source>
</evidence>
<keyword evidence="8" id="KW-1133">Transmembrane helix</keyword>
<evidence type="ECO:0000256" key="8">
    <source>
        <dbReference type="ARBA" id="ARBA00022989"/>
    </source>
</evidence>
<sequence>MLESIQREYPTPTDLFDDPQNFIPERFLLSENGTKPGVDGSDLRHNLPFGVGHRICPGIHLAQHSINFNAVNLIWAFQFSPDIDASGNPIPPDTSAYQRGMFTAPEPFRCTIKPRSKERADIIEHEFFEATDTFKKFEHGLSAEDREFVHKSRAQE</sequence>
<gene>
    <name evidence="16" type="ORF">FB45DRAFT_1135693</name>
</gene>
<evidence type="ECO:0000256" key="11">
    <source>
        <dbReference type="ARBA" id="ARBA00023033"/>
    </source>
</evidence>
<proteinExistence type="inferred from homology"/>
<dbReference type="GO" id="GO:0016705">
    <property type="term" value="F:oxidoreductase activity, acting on paired donors, with incorporation or reduction of molecular oxygen"/>
    <property type="evidence" value="ECO:0007669"/>
    <property type="project" value="InterPro"/>
</dbReference>
<evidence type="ECO:0000256" key="7">
    <source>
        <dbReference type="ARBA" id="ARBA00022723"/>
    </source>
</evidence>